<proteinExistence type="predicted"/>
<comment type="caution">
    <text evidence="1">The sequence shown here is derived from an EMBL/GenBank/DDBJ whole genome shotgun (WGS) entry which is preliminary data.</text>
</comment>
<dbReference type="RefSeq" id="WP_086868683.1">
    <property type="nucleotide sequence ID" value="NZ_CP158850.1"/>
</dbReference>
<protein>
    <submittedName>
        <fullName evidence="1">Uncharacterized protein</fullName>
    </submittedName>
</protein>
<keyword evidence="2" id="KW-1185">Reference proteome</keyword>
<evidence type="ECO:0000313" key="1">
    <source>
        <dbReference type="EMBL" id="PDO85754.1"/>
    </source>
</evidence>
<gene>
    <name evidence="1" type="ORF">BK796_14755</name>
</gene>
<dbReference type="Proteomes" id="UP000219642">
    <property type="component" value="Unassembled WGS sequence"/>
</dbReference>
<accession>A0ABX4INY4</accession>
<sequence>MAIAGRFEPVKQVCQLHDTPAKAKKKPVTTIPASWKLTPQQQAFIDSFSEDDIKKQ</sequence>
<dbReference type="EMBL" id="NITV01000007">
    <property type="protein sequence ID" value="PDO85754.1"/>
    <property type="molecule type" value="Genomic_DNA"/>
</dbReference>
<evidence type="ECO:0000313" key="2">
    <source>
        <dbReference type="Proteomes" id="UP000219642"/>
    </source>
</evidence>
<reference evidence="1 2" key="1">
    <citation type="submission" date="2017-06" db="EMBL/GenBank/DDBJ databases">
        <title>Draft genome sequence of nitrogen-fixing Kosakonia pseudosacchari strain NN143 isolated from sugarcane roots.</title>
        <authorList>
            <person name="Li Y."/>
            <person name="Li S."/>
            <person name="Lin L."/>
            <person name="Wu X."/>
            <person name="Yang L."/>
            <person name="Li Y."/>
            <person name="An Q."/>
        </authorList>
    </citation>
    <scope>NUCLEOTIDE SEQUENCE [LARGE SCALE GENOMIC DNA]</scope>
    <source>
        <strain evidence="1 2">NN143</strain>
    </source>
</reference>
<name>A0ABX4INY4_9ENTR</name>
<organism evidence="1 2">
    <name type="scientific">Kosakonia pseudosacchari</name>
    <dbReference type="NCBI Taxonomy" id="1646340"/>
    <lineage>
        <taxon>Bacteria</taxon>
        <taxon>Pseudomonadati</taxon>
        <taxon>Pseudomonadota</taxon>
        <taxon>Gammaproteobacteria</taxon>
        <taxon>Enterobacterales</taxon>
        <taxon>Enterobacteriaceae</taxon>
        <taxon>Kosakonia</taxon>
    </lineage>
</organism>